<dbReference type="OrthoDB" id="186568at2"/>
<proteinExistence type="predicted"/>
<evidence type="ECO:0000313" key="1">
    <source>
        <dbReference type="EMBL" id="TLD68554.1"/>
    </source>
</evidence>
<dbReference type="AlphaFoldDB" id="A0A5R8K880"/>
<sequence>MALSAASLAHSQSFSPVAANIASEGSAMGAMAASRQSLHGSSSSSSAPLPRVFSPTLPRASYTRYPWKTEITATVFWCGELPTQNNPTPNTKSSWDTAWMQSFGGYDNPDPTQRVAHPEYRPTNFVPQQNPFYIALPYNDVLNHKTTKPSALKMIPWIKQTFERHGKSVCRDRWVAIRVGNRICYAQWSDCGPFLTDDVDYVFGNARPQNEKNDGAGIDVSPAVRDYLGMSGKSKCDWRFVDVHEVPDGPWRRMGQNNHFVQNQKGAQSNGSLVANRLEELRRQRDAYHRKFGNEQIRAR</sequence>
<comment type="caution">
    <text evidence="1">The sequence shown here is derived from an EMBL/GenBank/DDBJ whole genome shotgun (WGS) entry which is preliminary data.</text>
</comment>
<accession>A0A5R8K880</accession>
<protein>
    <submittedName>
        <fullName evidence="1">Uncharacterized protein</fullName>
    </submittedName>
</protein>
<keyword evidence="2" id="KW-1185">Reference proteome</keyword>
<gene>
    <name evidence="1" type="ORF">FEM03_22140</name>
</gene>
<reference evidence="1 2" key="1">
    <citation type="submission" date="2019-05" db="EMBL/GenBank/DDBJ databases">
        <title>Verrucobacter flavum gen. nov., sp. nov. a new member of the family Verrucomicrobiaceae.</title>
        <authorList>
            <person name="Szuroczki S."/>
            <person name="Abbaszade G."/>
            <person name="Szabo A."/>
            <person name="Felfoldi T."/>
            <person name="Schumann P."/>
            <person name="Boka K."/>
            <person name="Keki Z."/>
            <person name="Toumi M."/>
            <person name="Toth E."/>
        </authorList>
    </citation>
    <scope>NUCLEOTIDE SEQUENCE [LARGE SCALE GENOMIC DNA]</scope>
    <source>
        <strain evidence="1 2">MG-N-17</strain>
    </source>
</reference>
<name>A0A5R8K880_9BACT</name>
<dbReference type="Proteomes" id="UP000306196">
    <property type="component" value="Unassembled WGS sequence"/>
</dbReference>
<dbReference type="EMBL" id="VAUV01000023">
    <property type="protein sequence ID" value="TLD68554.1"/>
    <property type="molecule type" value="Genomic_DNA"/>
</dbReference>
<evidence type="ECO:0000313" key="2">
    <source>
        <dbReference type="Proteomes" id="UP000306196"/>
    </source>
</evidence>
<organism evidence="1 2">
    <name type="scientific">Phragmitibacter flavus</name>
    <dbReference type="NCBI Taxonomy" id="2576071"/>
    <lineage>
        <taxon>Bacteria</taxon>
        <taxon>Pseudomonadati</taxon>
        <taxon>Verrucomicrobiota</taxon>
        <taxon>Verrucomicrobiia</taxon>
        <taxon>Verrucomicrobiales</taxon>
        <taxon>Verrucomicrobiaceae</taxon>
        <taxon>Phragmitibacter</taxon>
    </lineage>
</organism>